<evidence type="ECO:0000259" key="2">
    <source>
        <dbReference type="Pfam" id="PF10536"/>
    </source>
</evidence>
<dbReference type="GO" id="GO:0010073">
    <property type="term" value="P:meristem maintenance"/>
    <property type="evidence" value="ECO:0007669"/>
    <property type="project" value="InterPro"/>
</dbReference>
<dbReference type="PANTHER" id="PTHR46033:SF8">
    <property type="entry name" value="PROTEIN MAINTENANCE OF MERISTEMS-LIKE"/>
    <property type="match status" value="1"/>
</dbReference>
<dbReference type="OrthoDB" id="784956at2759"/>
<sequence>MDPGPIDDSILYGQATHRSSAIWDGQESGFLTCRRRLRALHRSTSLDIRIVPYLRQAGFYGLSRVGFIQLDWHLITAFVERWRPETHTFHLPYGECTITLEDICIQLGLPVDGLPVIGSTQHNWQQVCLELLGVAPPPDKLKGSRLSMVWLEEQFNELSPDADDIVIQRYARAYILQLMGGCLFADKSNNLMHIMFLPLLEDLDSAGHYSWGSAGLAWLYRELCRASRKDTHDIAGPLILLQVWAWDRFPYIAPRRLGQPILDPIMDVVDGGVLPRGSLAMRWRDALSVAEVSTHVLMMYRYHLDRQKSEQVIWQPYTPEILAELPDYCFNGQDVWRSRVPLLCFHIVEWHYADRVLRQFGIRQPIPIDCDTDVRLHHVDLRGRVDQDWSITHQHFIQLWESRQDQVIDGASVDGTMDFHDPYMQWYRRITRRFICRTGAMFDYLIDSLVRIHNLARPDSVFTSGHAIQEICTSVLHAVDEHSRISMGVTQIEQHTEKHKEPSEAESHRRKQSARRKRRSSHGS</sequence>
<reference evidence="4" key="1">
    <citation type="submission" date="2025-08" db="UniProtKB">
        <authorList>
            <consortium name="RefSeq"/>
        </authorList>
    </citation>
    <scope>IDENTIFICATION</scope>
</reference>
<dbReference type="AlphaFoldDB" id="A0A6I9SGI0"/>
<keyword evidence="3" id="KW-1185">Reference proteome</keyword>
<organism evidence="3 4">
    <name type="scientific">Elaeis guineensis var. tenera</name>
    <name type="common">Oil palm</name>
    <dbReference type="NCBI Taxonomy" id="51953"/>
    <lineage>
        <taxon>Eukaryota</taxon>
        <taxon>Viridiplantae</taxon>
        <taxon>Streptophyta</taxon>
        <taxon>Embryophyta</taxon>
        <taxon>Tracheophyta</taxon>
        <taxon>Spermatophyta</taxon>
        <taxon>Magnoliopsida</taxon>
        <taxon>Liliopsida</taxon>
        <taxon>Arecaceae</taxon>
        <taxon>Arecoideae</taxon>
        <taxon>Cocoseae</taxon>
        <taxon>Elaeidinae</taxon>
        <taxon>Elaeis</taxon>
    </lineage>
</organism>
<feature type="region of interest" description="Disordered" evidence="1">
    <location>
        <begin position="492"/>
        <end position="524"/>
    </location>
</feature>
<name>A0A6I9SGI0_ELAGV</name>
<evidence type="ECO:0000313" key="3">
    <source>
        <dbReference type="Proteomes" id="UP000504607"/>
    </source>
</evidence>
<feature type="domain" description="Aminotransferase-like plant mobile" evidence="2">
    <location>
        <begin position="58"/>
        <end position="428"/>
    </location>
</feature>
<dbReference type="InterPro" id="IPR019557">
    <property type="entry name" value="AminoTfrase-like_pln_mobile"/>
</dbReference>
<gene>
    <name evidence="4" type="primary">LOC105060605</name>
</gene>
<evidence type="ECO:0000313" key="4">
    <source>
        <dbReference type="RefSeq" id="XP_010942698.1"/>
    </source>
</evidence>
<dbReference type="Pfam" id="PF10536">
    <property type="entry name" value="PMD"/>
    <property type="match status" value="1"/>
</dbReference>
<protein>
    <submittedName>
        <fullName evidence="4">Serine/threonine-protein phosphatase 7 long form homolog</fullName>
    </submittedName>
</protein>
<dbReference type="FunCoup" id="A0A6I9SGI0">
    <property type="interactions" value="614"/>
</dbReference>
<dbReference type="Proteomes" id="UP000504607">
    <property type="component" value="Chromosome 1"/>
</dbReference>
<feature type="compositionally biased region" description="Basic residues" evidence="1">
    <location>
        <begin position="508"/>
        <end position="524"/>
    </location>
</feature>
<accession>A0A6I9SGI0</accession>
<feature type="compositionally biased region" description="Basic and acidic residues" evidence="1">
    <location>
        <begin position="494"/>
        <end position="507"/>
    </location>
</feature>
<dbReference type="RefSeq" id="XP_010942698.1">
    <property type="nucleotide sequence ID" value="XM_010944396.3"/>
</dbReference>
<dbReference type="PANTHER" id="PTHR46033">
    <property type="entry name" value="PROTEIN MAIN-LIKE 2"/>
    <property type="match status" value="1"/>
</dbReference>
<proteinExistence type="predicted"/>
<dbReference type="InParanoid" id="A0A6I9SGI0"/>
<evidence type="ECO:0000256" key="1">
    <source>
        <dbReference type="SAM" id="MobiDB-lite"/>
    </source>
</evidence>
<dbReference type="KEGG" id="egu:105060605"/>
<dbReference type="GeneID" id="105060605"/>
<dbReference type="InterPro" id="IPR044824">
    <property type="entry name" value="MAIN-like"/>
</dbReference>